<dbReference type="Proteomes" id="UP001597319">
    <property type="component" value="Unassembled WGS sequence"/>
</dbReference>
<protein>
    <submittedName>
        <fullName evidence="3">DUF6576 domain-containing protein</fullName>
    </submittedName>
</protein>
<sequence>MSFISIPLLIAILIILLFIKWLKPDFLQFKKSLTEKPEGLLDVDDRYNVTKVEKEKELNRLLEKINKEGINNLSASEKEKLKELSK</sequence>
<accession>A0ABW5LLT7</accession>
<dbReference type="InterPro" id="IPR046483">
    <property type="entry name" value="DUF6576"/>
</dbReference>
<dbReference type="EMBL" id="JBHULE010000035">
    <property type="protein sequence ID" value="MFD2565246.1"/>
    <property type="molecule type" value="Genomic_DNA"/>
</dbReference>
<keyword evidence="1" id="KW-1133">Transmembrane helix</keyword>
<reference evidence="4" key="1">
    <citation type="journal article" date="2019" name="Int. J. Syst. Evol. Microbiol.">
        <title>The Global Catalogue of Microorganisms (GCM) 10K type strain sequencing project: providing services to taxonomists for standard genome sequencing and annotation.</title>
        <authorList>
            <consortium name="The Broad Institute Genomics Platform"/>
            <consortium name="The Broad Institute Genome Sequencing Center for Infectious Disease"/>
            <person name="Wu L."/>
            <person name="Ma J."/>
        </authorList>
    </citation>
    <scope>NUCLEOTIDE SEQUENCE [LARGE SCALE GENOMIC DNA]</scope>
    <source>
        <strain evidence="4">KCTC 52274</strain>
    </source>
</reference>
<keyword evidence="1" id="KW-0472">Membrane</keyword>
<name>A0ABW5LLT7_9FLAO</name>
<feature type="domain" description="DUF6576" evidence="2">
    <location>
        <begin position="42"/>
        <end position="86"/>
    </location>
</feature>
<evidence type="ECO:0000256" key="1">
    <source>
        <dbReference type="SAM" id="Phobius"/>
    </source>
</evidence>
<keyword evidence="4" id="KW-1185">Reference proteome</keyword>
<dbReference type="Pfam" id="PF20216">
    <property type="entry name" value="DUF6576"/>
    <property type="match status" value="1"/>
</dbReference>
<comment type="caution">
    <text evidence="3">The sequence shown here is derived from an EMBL/GenBank/DDBJ whole genome shotgun (WGS) entry which is preliminary data.</text>
</comment>
<keyword evidence="1" id="KW-0812">Transmembrane</keyword>
<evidence type="ECO:0000313" key="4">
    <source>
        <dbReference type="Proteomes" id="UP001597319"/>
    </source>
</evidence>
<feature type="transmembrane region" description="Helical" evidence="1">
    <location>
        <begin position="6"/>
        <end position="22"/>
    </location>
</feature>
<proteinExistence type="predicted"/>
<evidence type="ECO:0000259" key="2">
    <source>
        <dbReference type="Pfam" id="PF20216"/>
    </source>
</evidence>
<gene>
    <name evidence="3" type="ORF">ACFSR1_21390</name>
</gene>
<evidence type="ECO:0000313" key="3">
    <source>
        <dbReference type="EMBL" id="MFD2565246.1"/>
    </source>
</evidence>
<organism evidence="3 4">
    <name type="scientific">Aquimarina rubra</name>
    <dbReference type="NCBI Taxonomy" id="1920033"/>
    <lineage>
        <taxon>Bacteria</taxon>
        <taxon>Pseudomonadati</taxon>
        <taxon>Bacteroidota</taxon>
        <taxon>Flavobacteriia</taxon>
        <taxon>Flavobacteriales</taxon>
        <taxon>Flavobacteriaceae</taxon>
        <taxon>Aquimarina</taxon>
    </lineage>
</organism>